<dbReference type="EMBL" id="CP159925">
    <property type="protein sequence ID" value="XCO75556.1"/>
    <property type="molecule type" value="Genomic_DNA"/>
</dbReference>
<feature type="chain" id="PRO_5043470854" description="Secreted protein" evidence="1">
    <location>
        <begin position="20"/>
        <end position="159"/>
    </location>
</feature>
<reference evidence="2 4" key="1">
    <citation type="submission" date="2024-02" db="EMBL/GenBank/DDBJ databases">
        <title>Lysobacter Genome Sequencing and Mining.</title>
        <authorList>
            <person name="Bierman J."/>
            <person name="Walker M.C."/>
        </authorList>
    </citation>
    <scope>NUCLEOTIDE SEQUENCE [LARGE SCALE GENOMIC DNA]</scope>
    <source>
        <strain evidence="2 4">PB6250</strain>
    </source>
</reference>
<evidence type="ECO:0000313" key="3">
    <source>
        <dbReference type="EMBL" id="XCO75556.1"/>
    </source>
</evidence>
<evidence type="ECO:0000313" key="2">
    <source>
        <dbReference type="EMBL" id="MEI2456546.1"/>
    </source>
</evidence>
<proteinExistence type="predicted"/>
<reference evidence="3" key="2">
    <citation type="submission" date="2024-06" db="EMBL/GenBank/DDBJ databases">
        <authorList>
            <person name="Li S."/>
        </authorList>
    </citation>
    <scope>NUCLEOTIDE SEQUENCE</scope>
    <source>
        <strain evidence="3">SR10</strain>
    </source>
</reference>
<accession>A0AAU8MXK7</accession>
<feature type="signal peptide" evidence="1">
    <location>
        <begin position="1"/>
        <end position="19"/>
    </location>
</feature>
<evidence type="ECO:0000313" key="4">
    <source>
        <dbReference type="Proteomes" id="UP001387215"/>
    </source>
</evidence>
<dbReference type="RefSeq" id="WP_064747616.1">
    <property type="nucleotide sequence ID" value="NZ_CP159925.1"/>
</dbReference>
<name>A0AAU8MXK7_9GAMM</name>
<organism evidence="3">
    <name type="scientific">Lysobacter firmicutimachus</name>
    <dbReference type="NCBI Taxonomy" id="1792846"/>
    <lineage>
        <taxon>Bacteria</taxon>
        <taxon>Pseudomonadati</taxon>
        <taxon>Pseudomonadota</taxon>
        <taxon>Gammaproteobacteria</taxon>
        <taxon>Lysobacterales</taxon>
        <taxon>Lysobacteraceae</taxon>
        <taxon>Lysobacter</taxon>
    </lineage>
</organism>
<keyword evidence="1" id="KW-0732">Signal</keyword>
<sequence>MRALSSLSLAVLLAVSAAAAGAERQYVPVEQRFSAEQMKATGLDTLSPEQLALLNQLLSQERTATVAEAKREVLAERNDPFSKVKADPVSSTVKGDFRGFANGDVIQLENGQRWRVIEGSLFIGKPVSAPKVTIRPGMMGAWYLEVEGQIPKAKVKRLD</sequence>
<protein>
    <recommendedName>
        <fullName evidence="5">Secreted protein</fullName>
    </recommendedName>
</protein>
<gene>
    <name evidence="3" type="ORF">ABU614_01795</name>
    <name evidence="2" type="ORF">V2J18_17940</name>
</gene>
<dbReference type="EMBL" id="JBANDL010000002">
    <property type="protein sequence ID" value="MEI2456546.1"/>
    <property type="molecule type" value="Genomic_DNA"/>
</dbReference>
<dbReference type="AlphaFoldDB" id="A0AAU8MXK7"/>
<keyword evidence="4" id="KW-1185">Reference proteome</keyword>
<dbReference type="Proteomes" id="UP001387215">
    <property type="component" value="Unassembled WGS sequence"/>
</dbReference>
<evidence type="ECO:0000256" key="1">
    <source>
        <dbReference type="SAM" id="SignalP"/>
    </source>
</evidence>
<evidence type="ECO:0008006" key="5">
    <source>
        <dbReference type="Google" id="ProtNLM"/>
    </source>
</evidence>